<dbReference type="Pfam" id="PF13439">
    <property type="entry name" value="Glyco_transf_4"/>
    <property type="match status" value="1"/>
</dbReference>
<dbReference type="InterPro" id="IPR027054">
    <property type="entry name" value="ALG2"/>
</dbReference>
<keyword evidence="7" id="KW-0256">Endoplasmic reticulum</keyword>
<dbReference type="EMBL" id="PEYW01000031">
    <property type="protein sequence ID" value="PIS20735.1"/>
    <property type="molecule type" value="Genomic_DNA"/>
</dbReference>
<evidence type="ECO:0000256" key="10">
    <source>
        <dbReference type="ARBA" id="ARBA00032047"/>
    </source>
</evidence>
<dbReference type="EC" id="2.4.1.257" evidence="3"/>
<feature type="domain" description="Glycosyl transferase family 1" evidence="15">
    <location>
        <begin position="220"/>
        <end position="376"/>
    </location>
</feature>
<dbReference type="AlphaFoldDB" id="A0A2H0X7C0"/>
<keyword evidence="5" id="KW-0808">Transferase</keyword>
<dbReference type="GO" id="GO:0102704">
    <property type="term" value="F:GDP-Man:Man(2)GlcNAc(2)-PP-Dol alpha-1,6-mannosyltransferase activity"/>
    <property type="evidence" value="ECO:0007669"/>
    <property type="project" value="UniProtKB-EC"/>
</dbReference>
<comment type="pathway">
    <text evidence="2">Protein modification; protein glycosylation.</text>
</comment>
<dbReference type="CDD" id="cd03801">
    <property type="entry name" value="GT4_PimA-like"/>
    <property type="match status" value="1"/>
</dbReference>
<keyword evidence="6" id="KW-0812">Transmembrane</keyword>
<sequence length="416" mass="47416">MKIAVFHFGFFYSGGGEKLVIEQAEGLRQRGHEVMCFAPVVDSGHCFPELLNNFSVELVGVKIPSWWPDWQMLQVLVNCFLFPLFFNRFKDFDVVLAANQPSVFFGWCLNRRWGIPYVAYLAQPTRHLHPRLIDLATDFGLVKGWGLAHFLAKLFRPFINRLDQTSIKEASEMLTNGDYIGAVLENTYQRGRINCPAGAHPSGRDVICRKGRYRPRLKDENAFVTNPYLLITNRHFPQKRFDFGLQALKLLSCDFPNLGLIITGEATSYTRELRRLENSLGLNGRVKFTGLVSQDCLLNLYQNGLVYLYTAPQEDFGMGVVEAMMAGTPVVAWNEGGPSCTVINGLTGLLARPWRVSDFASKVKDILNASEERYNQWCFDARKHAVKYYSYQRHYEIVENTLLKAAKRNISYSPPK</sequence>
<evidence type="ECO:0000256" key="6">
    <source>
        <dbReference type="ARBA" id="ARBA00022692"/>
    </source>
</evidence>
<keyword evidence="9" id="KW-0472">Membrane</keyword>
<evidence type="ECO:0000313" key="18">
    <source>
        <dbReference type="Proteomes" id="UP000231414"/>
    </source>
</evidence>
<evidence type="ECO:0000256" key="8">
    <source>
        <dbReference type="ARBA" id="ARBA00022989"/>
    </source>
</evidence>
<dbReference type="GO" id="GO:0004378">
    <property type="term" value="F:GDP-Man:Man(1)GlcNAc(2)-PP-Dol alpha-1,3-mannosyltransferase activity"/>
    <property type="evidence" value="ECO:0007669"/>
    <property type="project" value="UniProtKB-EC"/>
</dbReference>
<keyword evidence="8" id="KW-1133">Transmembrane helix</keyword>
<evidence type="ECO:0000256" key="11">
    <source>
        <dbReference type="ARBA" id="ARBA00032333"/>
    </source>
</evidence>
<dbReference type="PANTHER" id="PTHR45918:SF1">
    <property type="entry name" value="ALPHA-1,3_1,6-MANNOSYLTRANSFERASE ALG2"/>
    <property type="match status" value="1"/>
</dbReference>
<evidence type="ECO:0000256" key="13">
    <source>
        <dbReference type="ARBA" id="ARBA00045103"/>
    </source>
</evidence>
<reference evidence="18" key="1">
    <citation type="submission" date="2017-09" db="EMBL/GenBank/DDBJ databases">
        <title>Depth-based differentiation of microbial function through sediment-hosted aquifers and enrichment of novel symbionts in the deep terrestrial subsurface.</title>
        <authorList>
            <person name="Probst A.J."/>
            <person name="Ladd B."/>
            <person name="Jarett J.K."/>
            <person name="Geller-Mcgrath D.E."/>
            <person name="Sieber C.M.K."/>
            <person name="Emerson J.B."/>
            <person name="Anantharaman K."/>
            <person name="Thomas B.C."/>
            <person name="Malmstrom R."/>
            <person name="Stieglmeier M."/>
            <person name="Klingl A."/>
            <person name="Woyke T."/>
            <person name="Ryan C.M."/>
            <person name="Banfield J.F."/>
        </authorList>
    </citation>
    <scope>NUCLEOTIDE SEQUENCE [LARGE SCALE GENOMIC DNA]</scope>
</reference>
<comment type="caution">
    <text evidence="17">The sequence shown here is derived from an EMBL/GenBank/DDBJ whole genome shotgun (WGS) entry which is preliminary data.</text>
</comment>
<evidence type="ECO:0000256" key="9">
    <source>
        <dbReference type="ARBA" id="ARBA00023136"/>
    </source>
</evidence>
<proteinExistence type="predicted"/>
<evidence type="ECO:0000256" key="3">
    <source>
        <dbReference type="ARBA" id="ARBA00011969"/>
    </source>
</evidence>
<evidence type="ECO:0000256" key="5">
    <source>
        <dbReference type="ARBA" id="ARBA00022679"/>
    </source>
</evidence>
<dbReference type="PANTHER" id="PTHR45918">
    <property type="entry name" value="ALPHA-1,3/1,6-MANNOSYLTRANSFERASE ALG2"/>
    <property type="match status" value="1"/>
</dbReference>
<dbReference type="Proteomes" id="UP000231414">
    <property type="component" value="Unassembled WGS sequence"/>
</dbReference>
<dbReference type="EC" id="2.4.1.132" evidence="4"/>
<comment type="catalytic activity">
    <reaction evidence="13">
        <text>a beta-D-Man-(1-&gt;4)-beta-D-GlcNAc-(1-&gt;4)-alpha-D-GlcNAc-diphospho-di-trans,poly-cis-dolichol + GDP-alpha-D-mannose = an alpha-D-Man-(1-&gt;3)-beta-D-Man-(1-&gt;4)-beta-D-GlcNAc-(1-&gt;4)-alpha-D-GlcNAc-diphospho-di-trans,poly-cis-dolichol + GDP + H(+)</text>
        <dbReference type="Rhea" id="RHEA:29515"/>
        <dbReference type="Rhea" id="RHEA-COMP:19511"/>
        <dbReference type="Rhea" id="RHEA-COMP:19513"/>
        <dbReference type="ChEBI" id="CHEBI:15378"/>
        <dbReference type="ChEBI" id="CHEBI:57527"/>
        <dbReference type="ChEBI" id="CHEBI:58189"/>
        <dbReference type="ChEBI" id="CHEBI:58472"/>
        <dbReference type="ChEBI" id="CHEBI:132510"/>
        <dbReference type="EC" id="2.4.1.132"/>
    </reaction>
    <physiologicalReaction direction="left-to-right" evidence="13">
        <dbReference type="Rhea" id="RHEA:29516"/>
    </physiologicalReaction>
</comment>
<evidence type="ECO:0000256" key="14">
    <source>
        <dbReference type="ARBA" id="ARBA00045104"/>
    </source>
</evidence>
<accession>A0A2H0X7C0</accession>
<dbReference type="InterPro" id="IPR028098">
    <property type="entry name" value="Glyco_trans_4-like_N"/>
</dbReference>
<dbReference type="InterPro" id="IPR001296">
    <property type="entry name" value="Glyco_trans_1"/>
</dbReference>
<evidence type="ECO:0000256" key="7">
    <source>
        <dbReference type="ARBA" id="ARBA00022824"/>
    </source>
</evidence>
<comment type="catalytic activity">
    <reaction evidence="14">
        <text>an alpha-D-Man-(1-&gt;3)-beta-D-Man-(1-&gt;4)-beta-D-GlcNAc-(1-&gt;4)-alpha-D-GlcNAc-diphospho-di-trans,poly-cis-dolichol + GDP-alpha-D-mannose = an alpha-D-Man-(1-&gt;3)-[alpha-D-Man-(1-&gt;6)]-beta-D-Man-(1-&gt;4)-beta-D-GlcNAc-(1-&gt;4)-alpha-D-GlcNAc-diphospho-di-trans,poly-cis-dolichol + GDP + H(+)</text>
        <dbReference type="Rhea" id="RHEA:29519"/>
        <dbReference type="Rhea" id="RHEA-COMP:19513"/>
        <dbReference type="Rhea" id="RHEA-COMP:19515"/>
        <dbReference type="ChEBI" id="CHEBI:15378"/>
        <dbReference type="ChEBI" id="CHEBI:57527"/>
        <dbReference type="ChEBI" id="CHEBI:58189"/>
        <dbReference type="ChEBI" id="CHEBI:132510"/>
        <dbReference type="ChEBI" id="CHEBI:132511"/>
        <dbReference type="EC" id="2.4.1.257"/>
    </reaction>
    <physiologicalReaction direction="left-to-right" evidence="14">
        <dbReference type="Rhea" id="RHEA:29520"/>
    </physiologicalReaction>
</comment>
<protein>
    <recommendedName>
        <fullName evidence="10">GDP-Man:Man(1)GlcNAc(2)-PP-Dol alpha-1,3-mannosyltransferase</fullName>
        <ecNumber evidence="4">2.4.1.132</ecNumber>
        <ecNumber evidence="3">2.4.1.257</ecNumber>
    </recommendedName>
    <alternativeName>
        <fullName evidence="12">GDP-Man:Man(1)GlcNAc(2)-PP-dolichol mannosyltransferase</fullName>
    </alternativeName>
    <alternativeName>
        <fullName evidence="11">GDP-Man:Man(2)GlcNAc(2)-PP-Dol alpha-1,6-mannosyltransferase</fullName>
    </alternativeName>
</protein>
<name>A0A2H0X7C0_UNCKA</name>
<gene>
    <name evidence="17" type="ORF">COT52_02205</name>
</gene>
<evidence type="ECO:0000259" key="15">
    <source>
        <dbReference type="Pfam" id="PF00534"/>
    </source>
</evidence>
<evidence type="ECO:0000259" key="16">
    <source>
        <dbReference type="Pfam" id="PF13439"/>
    </source>
</evidence>
<organism evidence="17 18">
    <name type="scientific">candidate division WWE3 bacterium CG08_land_8_20_14_0_20_43_13</name>
    <dbReference type="NCBI Taxonomy" id="1975087"/>
    <lineage>
        <taxon>Bacteria</taxon>
        <taxon>Katanobacteria</taxon>
    </lineage>
</organism>
<evidence type="ECO:0000256" key="12">
    <source>
        <dbReference type="ARBA" id="ARBA00032874"/>
    </source>
</evidence>
<dbReference type="SUPFAM" id="SSF53756">
    <property type="entry name" value="UDP-Glycosyltransferase/glycogen phosphorylase"/>
    <property type="match status" value="1"/>
</dbReference>
<dbReference type="Gene3D" id="3.40.50.2000">
    <property type="entry name" value="Glycogen Phosphorylase B"/>
    <property type="match status" value="2"/>
</dbReference>
<evidence type="ECO:0000313" key="17">
    <source>
        <dbReference type="EMBL" id="PIS20735.1"/>
    </source>
</evidence>
<evidence type="ECO:0000256" key="2">
    <source>
        <dbReference type="ARBA" id="ARBA00004922"/>
    </source>
</evidence>
<dbReference type="Pfam" id="PF00534">
    <property type="entry name" value="Glycos_transf_1"/>
    <property type="match status" value="1"/>
</dbReference>
<comment type="subcellular location">
    <subcellularLocation>
        <location evidence="1">Endoplasmic reticulum membrane</location>
    </subcellularLocation>
</comment>
<dbReference type="UniPathway" id="UPA00378"/>
<evidence type="ECO:0000256" key="4">
    <source>
        <dbReference type="ARBA" id="ARBA00012649"/>
    </source>
</evidence>
<evidence type="ECO:0000256" key="1">
    <source>
        <dbReference type="ARBA" id="ARBA00004586"/>
    </source>
</evidence>
<feature type="domain" description="Glycosyltransferase subfamily 4-like N-terminal" evidence="16">
    <location>
        <begin position="14"/>
        <end position="188"/>
    </location>
</feature>